<dbReference type="OMA" id="EIWHENI"/>
<dbReference type="PANTHER" id="PTHR31669:SF302">
    <property type="entry name" value="PROTEIN FAR1-RELATED SEQUENCE"/>
    <property type="match status" value="1"/>
</dbReference>
<dbReference type="PANTHER" id="PTHR31669">
    <property type="entry name" value="PROTEIN FAR1-RELATED SEQUENCE 10-RELATED"/>
    <property type="match status" value="1"/>
</dbReference>
<dbReference type="AlphaFoldDB" id="A0A151RQK9"/>
<dbReference type="GO" id="GO:0006355">
    <property type="term" value="P:regulation of DNA-templated transcription"/>
    <property type="evidence" value="ECO:0007669"/>
    <property type="project" value="UniProtKB-UniRule"/>
</dbReference>
<reference evidence="3" key="1">
    <citation type="journal article" date="2012" name="Nat. Biotechnol.">
        <title>Draft genome sequence of pigeonpea (Cajanus cajan), an orphan legume crop of resource-poor farmers.</title>
        <authorList>
            <person name="Varshney R.K."/>
            <person name="Chen W."/>
            <person name="Li Y."/>
            <person name="Bharti A.K."/>
            <person name="Saxena R.K."/>
            <person name="Schlueter J.A."/>
            <person name="Donoghue M.T."/>
            <person name="Azam S."/>
            <person name="Fan G."/>
            <person name="Whaley A.M."/>
            <person name="Farmer A.D."/>
            <person name="Sheridan J."/>
            <person name="Iwata A."/>
            <person name="Tuteja R."/>
            <person name="Penmetsa R.V."/>
            <person name="Wu W."/>
            <person name="Upadhyaya H.D."/>
            <person name="Yang S.P."/>
            <person name="Shah T."/>
            <person name="Saxena K.B."/>
            <person name="Michael T."/>
            <person name="McCombie W.R."/>
            <person name="Yang B."/>
            <person name="Zhang G."/>
            <person name="Yang H."/>
            <person name="Wang J."/>
            <person name="Spillane C."/>
            <person name="Cook D.R."/>
            <person name="May G.D."/>
            <person name="Xu X."/>
            <person name="Jackson S.A."/>
        </authorList>
    </citation>
    <scope>NUCLEOTIDE SEQUENCE [LARGE SCALE GENOMIC DNA]</scope>
</reference>
<proteinExistence type="inferred from homology"/>
<comment type="function">
    <text evidence="1">Putative transcription activator involved in regulating light control of development.</text>
</comment>
<organism evidence="3 4">
    <name type="scientific">Cajanus cajan</name>
    <name type="common">Pigeon pea</name>
    <name type="synonym">Cajanus indicus</name>
    <dbReference type="NCBI Taxonomy" id="3821"/>
    <lineage>
        <taxon>Eukaryota</taxon>
        <taxon>Viridiplantae</taxon>
        <taxon>Streptophyta</taxon>
        <taxon>Embryophyta</taxon>
        <taxon>Tracheophyta</taxon>
        <taxon>Spermatophyta</taxon>
        <taxon>Magnoliopsida</taxon>
        <taxon>eudicotyledons</taxon>
        <taxon>Gunneridae</taxon>
        <taxon>Pentapetalae</taxon>
        <taxon>rosids</taxon>
        <taxon>fabids</taxon>
        <taxon>Fabales</taxon>
        <taxon>Fabaceae</taxon>
        <taxon>Papilionoideae</taxon>
        <taxon>50 kb inversion clade</taxon>
        <taxon>NPAAA clade</taxon>
        <taxon>indigoferoid/millettioid clade</taxon>
        <taxon>Phaseoleae</taxon>
        <taxon>Cajanus</taxon>
    </lineage>
</organism>
<dbReference type="Pfam" id="PF03101">
    <property type="entry name" value="FAR1"/>
    <property type="match status" value="1"/>
</dbReference>
<evidence type="ECO:0000256" key="1">
    <source>
        <dbReference type="RuleBase" id="RU367018"/>
    </source>
</evidence>
<gene>
    <name evidence="3" type="ORF">KK1_033646</name>
</gene>
<dbReference type="EMBL" id="KQ483611">
    <property type="protein sequence ID" value="KYP44840.1"/>
    <property type="molecule type" value="Genomic_DNA"/>
</dbReference>
<feature type="domain" description="FAR1" evidence="2">
    <location>
        <begin position="41"/>
        <end position="120"/>
    </location>
</feature>
<name>A0A151RQK9_CAJCA</name>
<dbReference type="Proteomes" id="UP000075243">
    <property type="component" value="Unassembled WGS sequence"/>
</dbReference>
<dbReference type="Gramene" id="C.cajan_31400.t">
    <property type="protein sequence ID" value="C.cajan_31400.t"/>
    <property type="gene ID" value="C.cajan_31400"/>
</dbReference>
<protein>
    <recommendedName>
        <fullName evidence="1">Protein FAR1-RELATED SEQUENCE</fullName>
    </recommendedName>
</protein>
<dbReference type="GO" id="GO:0008270">
    <property type="term" value="F:zinc ion binding"/>
    <property type="evidence" value="ECO:0007669"/>
    <property type="project" value="UniProtKB-UniRule"/>
</dbReference>
<keyword evidence="1" id="KW-0863">Zinc-finger</keyword>
<dbReference type="STRING" id="3821.A0A151RQK9"/>
<accession>A0A151RQK9</accession>
<keyword evidence="1" id="KW-0862">Zinc</keyword>
<evidence type="ECO:0000313" key="3">
    <source>
        <dbReference type="EMBL" id="KYP44840.1"/>
    </source>
</evidence>
<comment type="subcellular location">
    <subcellularLocation>
        <location evidence="1">Nucleus</location>
    </subcellularLocation>
</comment>
<dbReference type="InterPro" id="IPR031052">
    <property type="entry name" value="FHY3/FAR1"/>
</dbReference>
<keyword evidence="4" id="KW-1185">Reference proteome</keyword>
<dbReference type="InterPro" id="IPR004330">
    <property type="entry name" value="FAR1_DNA_bnd_dom"/>
</dbReference>
<dbReference type="GO" id="GO:0005634">
    <property type="term" value="C:nucleus"/>
    <property type="evidence" value="ECO:0007669"/>
    <property type="project" value="UniProtKB-SubCell"/>
</dbReference>
<keyword evidence="1" id="KW-0539">Nucleus</keyword>
<evidence type="ECO:0000259" key="2">
    <source>
        <dbReference type="Pfam" id="PF03101"/>
    </source>
</evidence>
<evidence type="ECO:0000313" key="4">
    <source>
        <dbReference type="Proteomes" id="UP000075243"/>
    </source>
</evidence>
<comment type="similarity">
    <text evidence="1">Belongs to the FHY3/FAR1 family.</text>
</comment>
<keyword evidence="1" id="KW-0479">Metal-binding</keyword>
<sequence>MPKDLEIWHENIILDAPNVGKETNIEPCVGMEFVSFEKVREFYNSFAKKRGFGVSIHSSKPKRSILVCCNEDQNKVKKYRNEKKCSTFRNGFPASLVFSRGTINSNWIIIAFNNDHNHVMVSPRSISYMKCHKKMNGAAKCLVEKFKEEGIPTGKVATIFNNGESTFSNRDCWNHIRNFWRKNLDVGDAQAIFNYCKRKQIENSNFFYLIHFFDSFLNASTKLKEFVLKFEKAVDSRLEVERREDYESRHKSRILTTRSKLEEHGASIYTRNMFSKFQDELEKINKFTKEKIKRDGPRYFYQVSNNFEAQDKFNVDIKTIS</sequence>